<evidence type="ECO:0000313" key="2">
    <source>
        <dbReference type="EMBL" id="OUE19143.1"/>
    </source>
</evidence>
<gene>
    <name evidence="2" type="ORF">BFL36_13960</name>
</gene>
<sequence>MLALHLLADANQGADVPTVDERLIAAMRSCGTKPGNDSPQATKKNYNEKLSAAVALAVSSELRARGMDGARPTGPGEAGGSGAERRLAGGIGAKKVDVTWATEESGLILAVSVKTILFRDGKSLNFQKNLTNRRADLLNEAVTLHRRFPYAVLAALLIFDAGAEADGTDRRKSTFLNAGPRLRLFTGRQDPAGRDEQYEKFYVLLADLNDTLPSIRAYEANDLTTEVPLTTAFDTLVSLVGERNFDLYEGLDGRVTKA</sequence>
<comment type="caution">
    <text evidence="2">The sequence shown here is derived from an EMBL/GenBank/DDBJ whole genome shotgun (WGS) entry which is preliminary data.</text>
</comment>
<reference evidence="2 3" key="1">
    <citation type="submission" date="2016-08" db="EMBL/GenBank/DDBJ databases">
        <title>Genome sequence of Clavibacter michiganensis spp strain CFBP8017.</title>
        <authorList>
            <person name="Thapa S.P."/>
            <person name="Coaker G."/>
            <person name="Jacques M.-A."/>
        </authorList>
    </citation>
    <scope>NUCLEOTIDE SEQUENCE [LARGE SCALE GENOMIC DNA]</scope>
    <source>
        <strain evidence="2">CFBP8017</strain>
    </source>
</reference>
<dbReference type="Proteomes" id="UP000195011">
    <property type="component" value="Unassembled WGS sequence"/>
</dbReference>
<evidence type="ECO:0000313" key="3">
    <source>
        <dbReference type="Proteomes" id="UP000195011"/>
    </source>
</evidence>
<evidence type="ECO:0000256" key="1">
    <source>
        <dbReference type="SAM" id="MobiDB-lite"/>
    </source>
</evidence>
<name>A0A251Y521_9MICO</name>
<dbReference type="EMBL" id="MDJY01000060">
    <property type="protein sequence ID" value="OUE19143.1"/>
    <property type="molecule type" value="Genomic_DNA"/>
</dbReference>
<organism evidence="2 3">
    <name type="scientific">Clavibacter michiganensis</name>
    <dbReference type="NCBI Taxonomy" id="28447"/>
    <lineage>
        <taxon>Bacteria</taxon>
        <taxon>Bacillati</taxon>
        <taxon>Actinomycetota</taxon>
        <taxon>Actinomycetes</taxon>
        <taxon>Micrococcales</taxon>
        <taxon>Microbacteriaceae</taxon>
        <taxon>Clavibacter</taxon>
    </lineage>
</organism>
<accession>A0A251Y521</accession>
<protein>
    <submittedName>
        <fullName evidence="2">Uncharacterized protein</fullName>
    </submittedName>
</protein>
<feature type="region of interest" description="Disordered" evidence="1">
    <location>
        <begin position="65"/>
        <end position="85"/>
    </location>
</feature>
<dbReference type="AlphaFoldDB" id="A0A251Y521"/>
<proteinExistence type="predicted"/>